<dbReference type="InterPro" id="IPR029752">
    <property type="entry name" value="D-isomer_DH_CS1"/>
</dbReference>
<evidence type="ECO:0000259" key="3">
    <source>
        <dbReference type="Pfam" id="PF02826"/>
    </source>
</evidence>
<gene>
    <name evidence="4" type="ORF">J7T54_007617</name>
</gene>
<accession>A0A9P9XVM8</accession>
<dbReference type="EMBL" id="JAGIXG020000062">
    <property type="protein sequence ID" value="KAI6778676.1"/>
    <property type="molecule type" value="Genomic_DNA"/>
</dbReference>
<proteinExistence type="predicted"/>
<dbReference type="InterPro" id="IPR006140">
    <property type="entry name" value="D-isomer_DH_NAD-bd"/>
</dbReference>
<evidence type="ECO:0000256" key="1">
    <source>
        <dbReference type="ARBA" id="ARBA00023002"/>
    </source>
</evidence>
<dbReference type="Gene3D" id="3.40.50.720">
    <property type="entry name" value="NAD(P)-binding Rossmann-like Domain"/>
    <property type="match status" value="2"/>
</dbReference>
<keyword evidence="5" id="KW-1185">Reference proteome</keyword>
<dbReference type="GO" id="GO:0016491">
    <property type="term" value="F:oxidoreductase activity"/>
    <property type="evidence" value="ECO:0007669"/>
    <property type="project" value="UniProtKB-KW"/>
</dbReference>
<reference evidence="4" key="1">
    <citation type="journal article" date="2021" name="J Fungi (Basel)">
        <title>Genomic and Metabolomic Analyses of the Marine Fungus Emericellopsis cladophorae: Insights into Saltwater Adaptability Mechanisms and Its Biosynthetic Potential.</title>
        <authorList>
            <person name="Goncalves M.F.M."/>
            <person name="Hilario S."/>
            <person name="Van de Peer Y."/>
            <person name="Esteves A.C."/>
            <person name="Alves A."/>
        </authorList>
    </citation>
    <scope>NUCLEOTIDE SEQUENCE</scope>
    <source>
        <strain evidence="4">MUM 19.33</strain>
    </source>
</reference>
<dbReference type="GO" id="GO:0051287">
    <property type="term" value="F:NAD binding"/>
    <property type="evidence" value="ECO:0007669"/>
    <property type="project" value="InterPro"/>
</dbReference>
<dbReference type="Proteomes" id="UP001055219">
    <property type="component" value="Unassembled WGS sequence"/>
</dbReference>
<name>A0A9P9XVM8_9HYPO</name>
<evidence type="ECO:0000313" key="5">
    <source>
        <dbReference type="Proteomes" id="UP001055219"/>
    </source>
</evidence>
<dbReference type="PANTHER" id="PTHR43333:SF1">
    <property type="entry name" value="D-ISOMER SPECIFIC 2-HYDROXYACID DEHYDROGENASE NAD-BINDING DOMAIN-CONTAINING PROTEIN"/>
    <property type="match status" value="1"/>
</dbReference>
<dbReference type="SUPFAM" id="SSF51735">
    <property type="entry name" value="NAD(P)-binding Rossmann-fold domains"/>
    <property type="match status" value="1"/>
</dbReference>
<sequence length="364" mass="39792">MLAEKNTTMANPTLKGHKLLILNPFPTPASSFDPLKEAFPDLAIQHVAVDFQEKDAHAKVSDEEWSNVTILMTGSALPKIDKAPKLQVVQLQSAGSNHVHENPLYKETNVTFCTANGVHGPQIAEWVIATFLAHQHHIPGYLDTQRQAKWVRQPQMPDDAVGRRIGILGYGAIGRQTARLAQAMGMDVHAYTLHPKDTPKARRDATYVPEGLGDPEGLLPRKWFSGTTKADLHGFLGSDLDLLVIAVPLTPVTKHLIGKEEFAILGKKRTFVSNIARGPVVKTDDLVEALNSETIRGAALDVTDPEPLTDGHPLWSAKNVIITPHISGMSSKLAERVLGVLQQNLTNLSQGADLVNRVNRKEGY</sequence>
<dbReference type="SUPFAM" id="SSF52283">
    <property type="entry name" value="Formate/glycerate dehydrogenase catalytic domain-like"/>
    <property type="match status" value="1"/>
</dbReference>
<dbReference type="GeneID" id="75834091"/>
<evidence type="ECO:0000256" key="2">
    <source>
        <dbReference type="ARBA" id="ARBA00023027"/>
    </source>
</evidence>
<keyword evidence="1" id="KW-0560">Oxidoreductase</keyword>
<dbReference type="PROSITE" id="PS00065">
    <property type="entry name" value="D_2_HYDROXYACID_DH_1"/>
    <property type="match status" value="1"/>
</dbReference>
<protein>
    <submittedName>
        <fullName evidence="4">D-isomer specific 2-hydroxyacid dehydrogenase</fullName>
    </submittedName>
</protein>
<reference evidence="4" key="2">
    <citation type="submission" date="2022-07" db="EMBL/GenBank/DDBJ databases">
        <authorList>
            <person name="Goncalves M.F.M."/>
            <person name="Hilario S."/>
            <person name="Van De Peer Y."/>
            <person name="Esteves A.C."/>
            <person name="Alves A."/>
        </authorList>
    </citation>
    <scope>NUCLEOTIDE SEQUENCE</scope>
    <source>
        <strain evidence="4">MUM 19.33</strain>
    </source>
</reference>
<dbReference type="RefSeq" id="XP_051359532.1">
    <property type="nucleotide sequence ID" value="XM_051509445.1"/>
</dbReference>
<dbReference type="OrthoDB" id="298012at2759"/>
<dbReference type="PANTHER" id="PTHR43333">
    <property type="entry name" value="2-HACID_DH_C DOMAIN-CONTAINING PROTEIN"/>
    <property type="match status" value="1"/>
</dbReference>
<feature type="domain" description="D-isomer specific 2-hydroxyacid dehydrogenase NAD-binding" evidence="3">
    <location>
        <begin position="129"/>
        <end position="201"/>
    </location>
</feature>
<evidence type="ECO:0000313" key="4">
    <source>
        <dbReference type="EMBL" id="KAI6778676.1"/>
    </source>
</evidence>
<comment type="caution">
    <text evidence="4">The sequence shown here is derived from an EMBL/GenBank/DDBJ whole genome shotgun (WGS) entry which is preliminary data.</text>
</comment>
<dbReference type="Pfam" id="PF02826">
    <property type="entry name" value="2-Hacid_dh_C"/>
    <property type="match status" value="2"/>
</dbReference>
<organism evidence="4 5">
    <name type="scientific">Emericellopsis cladophorae</name>
    <dbReference type="NCBI Taxonomy" id="2686198"/>
    <lineage>
        <taxon>Eukaryota</taxon>
        <taxon>Fungi</taxon>
        <taxon>Dikarya</taxon>
        <taxon>Ascomycota</taxon>
        <taxon>Pezizomycotina</taxon>
        <taxon>Sordariomycetes</taxon>
        <taxon>Hypocreomycetidae</taxon>
        <taxon>Hypocreales</taxon>
        <taxon>Bionectriaceae</taxon>
        <taxon>Emericellopsis</taxon>
    </lineage>
</organism>
<keyword evidence="2" id="KW-0520">NAD</keyword>
<dbReference type="InterPro" id="IPR036291">
    <property type="entry name" value="NAD(P)-bd_dom_sf"/>
</dbReference>
<dbReference type="CDD" id="cd12163">
    <property type="entry name" value="2-Hacid_dh_5"/>
    <property type="match status" value="1"/>
</dbReference>
<feature type="domain" description="D-isomer specific 2-hydroxyacid dehydrogenase NAD-binding" evidence="3">
    <location>
        <begin position="238"/>
        <end position="327"/>
    </location>
</feature>
<dbReference type="AlphaFoldDB" id="A0A9P9XVM8"/>